<evidence type="ECO:0000256" key="2">
    <source>
        <dbReference type="ARBA" id="ARBA00022640"/>
    </source>
</evidence>
<feature type="domain" description="Plastid lipid-associated protein/fibrillin conserved" evidence="3">
    <location>
        <begin position="11"/>
        <end position="50"/>
    </location>
</feature>
<reference evidence="4" key="2">
    <citation type="submission" date="2021-01" db="EMBL/GenBank/DDBJ databases">
        <authorList>
            <person name="Corre E."/>
            <person name="Pelletier E."/>
            <person name="Niang G."/>
            <person name="Scheremetjew M."/>
            <person name="Finn R."/>
            <person name="Kale V."/>
            <person name="Holt S."/>
            <person name="Cochrane G."/>
            <person name="Meng A."/>
            <person name="Brown T."/>
            <person name="Cohen L."/>
        </authorList>
    </citation>
    <scope>NUCLEOTIDE SEQUENCE</scope>
    <source>
        <strain evidence="4">RCC733</strain>
    </source>
</reference>
<name>A0A7S2F0Z5_9CHLO</name>
<evidence type="ECO:0000313" key="6">
    <source>
        <dbReference type="Proteomes" id="UP000660262"/>
    </source>
</evidence>
<dbReference type="EMBL" id="HBGR01001145">
    <property type="protein sequence ID" value="CAD9367788.1"/>
    <property type="molecule type" value="Transcribed_RNA"/>
</dbReference>
<accession>A0A7S2F0Z5</accession>
<reference evidence="5" key="1">
    <citation type="submission" date="2020-10" db="EMBL/GenBank/DDBJ databases">
        <title>Unveiling of a novel bifunctional photoreceptor, Dualchrome1, isolated from a cosmopolitan green alga.</title>
        <authorList>
            <person name="Suzuki S."/>
            <person name="Kawachi M."/>
        </authorList>
    </citation>
    <scope>NUCLEOTIDE SEQUENCE</scope>
    <source>
        <strain evidence="5">NIES 2893</strain>
    </source>
</reference>
<dbReference type="Pfam" id="PF04755">
    <property type="entry name" value="PAP_fibrillin"/>
    <property type="match status" value="1"/>
</dbReference>
<evidence type="ECO:0000259" key="3">
    <source>
        <dbReference type="Pfam" id="PF04755"/>
    </source>
</evidence>
<dbReference type="EMBL" id="BNJQ01000013">
    <property type="protein sequence ID" value="GHP06472.1"/>
    <property type="molecule type" value="Genomic_DNA"/>
</dbReference>
<dbReference type="InterPro" id="IPR006843">
    <property type="entry name" value="PAP/fibrillin_dom"/>
</dbReference>
<keyword evidence="6" id="KW-1185">Reference proteome</keyword>
<dbReference type="InterPro" id="IPR039633">
    <property type="entry name" value="PAP"/>
</dbReference>
<dbReference type="PANTHER" id="PTHR31906">
    <property type="entry name" value="PLASTID-LIPID-ASSOCIATED PROTEIN 4, CHLOROPLASTIC-RELATED"/>
    <property type="match status" value="1"/>
</dbReference>
<protein>
    <recommendedName>
        <fullName evidence="3">Plastid lipid-associated protein/fibrillin conserved domain-containing protein</fullName>
    </recommendedName>
</protein>
<evidence type="ECO:0000313" key="4">
    <source>
        <dbReference type="EMBL" id="CAD9367788.1"/>
    </source>
</evidence>
<sequence>MAVLESAGNDDDKRAFVNESMLKMEAANPTPMPASSPLLDGTWRLAYQGSVAPAWASASPTREIALFMYAGGFGPSEFLLKVAQRLPDNICKVDSTPVITISNGGTKTESATTVKLLGSAGEVTGKAMSSLVSESASRLRETYDAVMVNGNKFDLPANLKYERALYITYLDDDTLVVRDDSGAPDVWVRVGGAPVAEAVVEDDSVVPAAELGTATDPGDES</sequence>
<dbReference type="GO" id="GO:0009536">
    <property type="term" value="C:plastid"/>
    <property type="evidence" value="ECO:0007669"/>
    <property type="project" value="UniProtKB-SubCell"/>
</dbReference>
<evidence type="ECO:0000256" key="1">
    <source>
        <dbReference type="ARBA" id="ARBA00004474"/>
    </source>
</evidence>
<comment type="subcellular location">
    <subcellularLocation>
        <location evidence="1">Plastid</location>
    </subcellularLocation>
</comment>
<organism evidence="4">
    <name type="scientific">Pycnococcus provasolii</name>
    <dbReference type="NCBI Taxonomy" id="41880"/>
    <lineage>
        <taxon>Eukaryota</taxon>
        <taxon>Viridiplantae</taxon>
        <taxon>Chlorophyta</taxon>
        <taxon>Pseudoscourfieldiophyceae</taxon>
        <taxon>Pseudoscourfieldiales</taxon>
        <taxon>Pycnococcaceae</taxon>
        <taxon>Pycnococcus</taxon>
    </lineage>
</organism>
<evidence type="ECO:0000313" key="5">
    <source>
        <dbReference type="EMBL" id="GHP06472.1"/>
    </source>
</evidence>
<dbReference type="OrthoDB" id="498392at2759"/>
<gene>
    <name evidence="4" type="ORF">PPRO1471_LOCUS765</name>
    <name evidence="5" type="ORF">PPROV_000521700</name>
</gene>
<dbReference type="AlphaFoldDB" id="A0A7S2F0Z5"/>
<keyword evidence="2" id="KW-0934">Plastid</keyword>
<dbReference type="Proteomes" id="UP000660262">
    <property type="component" value="Unassembled WGS sequence"/>
</dbReference>
<proteinExistence type="predicted"/>